<reference evidence="6" key="1">
    <citation type="submission" date="2017-04" db="EMBL/GenBank/DDBJ databases">
        <title>Population genomics of picophytoplankton unveils novel chromosome hypervariability.</title>
        <authorList>
            <consortium name="DOE Joint Genome Institute"/>
            <person name="Blanc-Mathieu R."/>
            <person name="Krasovec M."/>
            <person name="Hebrard M."/>
            <person name="Yau S."/>
            <person name="Desgranges E."/>
            <person name="Martin J."/>
            <person name="Schackwitz W."/>
            <person name="Kuo A."/>
            <person name="Salin G."/>
            <person name="Donnadieu C."/>
            <person name="Desdevises Y."/>
            <person name="Sanchez-Ferandin S."/>
            <person name="Moreau H."/>
            <person name="Rivals E."/>
            <person name="Grigoriev I.V."/>
            <person name="Grimsley N."/>
            <person name="Eyre-Walker A."/>
            <person name="Piganeau G."/>
        </authorList>
    </citation>
    <scope>NUCLEOTIDE SEQUENCE [LARGE SCALE GENOMIC DNA]</scope>
    <source>
        <strain evidence="6">RCC 1115</strain>
    </source>
</reference>
<evidence type="ECO:0000256" key="3">
    <source>
        <dbReference type="ARBA" id="ARBA00022833"/>
    </source>
</evidence>
<dbReference type="GO" id="GO:0003899">
    <property type="term" value="F:DNA-directed RNA polymerase activity"/>
    <property type="evidence" value="ECO:0007669"/>
    <property type="project" value="InterPro"/>
</dbReference>
<evidence type="ECO:0000256" key="1">
    <source>
        <dbReference type="ARBA" id="ARBA00004123"/>
    </source>
</evidence>
<dbReference type="EMBL" id="KZ155839">
    <property type="protein sequence ID" value="OUS41900.1"/>
    <property type="molecule type" value="Genomic_DNA"/>
</dbReference>
<keyword evidence="3" id="KW-0862">Zinc</keyword>
<sequence length="92" mass="10053">MNTHTSTNSSTSGVSYNCGDCGSEVVLRPGDVVICRDCGYRILYKKRTKQGTSNGESSVSTFHLPSSCAVRSKVGEIVTKFSTQVVQYKYLF</sequence>
<accession>A0A1Y5HXK2</accession>
<dbReference type="GO" id="GO:0005666">
    <property type="term" value="C:RNA polymerase III complex"/>
    <property type="evidence" value="ECO:0007669"/>
    <property type="project" value="TreeGrafter"/>
</dbReference>
<name>A0A1Y5HXK2_OSTTA</name>
<evidence type="ECO:0000256" key="4">
    <source>
        <dbReference type="ARBA" id="ARBA00023242"/>
    </source>
</evidence>
<dbReference type="GO" id="GO:0006351">
    <property type="term" value="P:DNA-templated transcription"/>
    <property type="evidence" value="ECO:0007669"/>
    <property type="project" value="InterPro"/>
</dbReference>
<dbReference type="Gene3D" id="2.20.28.30">
    <property type="entry name" value="RNA polymerase ii, chain L"/>
    <property type="match status" value="1"/>
</dbReference>
<dbReference type="GO" id="GO:0005665">
    <property type="term" value="C:RNA polymerase II, core complex"/>
    <property type="evidence" value="ECO:0007669"/>
    <property type="project" value="TreeGrafter"/>
</dbReference>
<dbReference type="Pfam" id="PF03604">
    <property type="entry name" value="Zn_ribbon_RPAB4"/>
    <property type="match status" value="1"/>
</dbReference>
<dbReference type="GO" id="GO:0005736">
    <property type="term" value="C:RNA polymerase I complex"/>
    <property type="evidence" value="ECO:0007669"/>
    <property type="project" value="TreeGrafter"/>
</dbReference>
<dbReference type="InterPro" id="IPR006591">
    <property type="entry name" value="RNAP_P/RPABC4"/>
</dbReference>
<dbReference type="Proteomes" id="UP000195557">
    <property type="component" value="Unassembled WGS sequence"/>
</dbReference>
<protein>
    <submittedName>
        <fullName evidence="6">DNA directed RNA polymerase</fullName>
    </submittedName>
</protein>
<organism evidence="6">
    <name type="scientific">Ostreococcus tauri</name>
    <name type="common">Marine green alga</name>
    <dbReference type="NCBI Taxonomy" id="70448"/>
    <lineage>
        <taxon>Eukaryota</taxon>
        <taxon>Viridiplantae</taxon>
        <taxon>Chlorophyta</taxon>
        <taxon>Mamiellophyceae</taxon>
        <taxon>Mamiellales</taxon>
        <taxon>Bathycoccaceae</taxon>
        <taxon>Ostreococcus</taxon>
    </lineage>
</organism>
<dbReference type="PANTHER" id="PTHR12056:SF2">
    <property type="entry name" value="GEO11084P1"/>
    <property type="match status" value="1"/>
</dbReference>
<dbReference type="GO" id="GO:0003677">
    <property type="term" value="F:DNA binding"/>
    <property type="evidence" value="ECO:0007669"/>
    <property type="project" value="InterPro"/>
</dbReference>
<evidence type="ECO:0000256" key="5">
    <source>
        <dbReference type="ARBA" id="ARBA00025770"/>
    </source>
</evidence>
<evidence type="ECO:0000256" key="2">
    <source>
        <dbReference type="ARBA" id="ARBA00022723"/>
    </source>
</evidence>
<proteinExistence type="inferred from homology"/>
<comment type="subcellular location">
    <subcellularLocation>
        <location evidence="1">Nucleus</location>
    </subcellularLocation>
</comment>
<dbReference type="SMART" id="SM00659">
    <property type="entry name" value="RPOLCX"/>
    <property type="match status" value="1"/>
</dbReference>
<gene>
    <name evidence="6" type="ORF">BE221DRAFT_63420</name>
</gene>
<dbReference type="SUPFAM" id="SSF63393">
    <property type="entry name" value="RNA polymerase subunits"/>
    <property type="match status" value="1"/>
</dbReference>
<dbReference type="InterPro" id="IPR039747">
    <property type="entry name" value="RPABC4"/>
</dbReference>
<evidence type="ECO:0000313" key="6">
    <source>
        <dbReference type="EMBL" id="OUS41900.1"/>
    </source>
</evidence>
<dbReference type="FunFam" id="2.20.28.30:FF:000002">
    <property type="entry name" value="DNA-directed RNA polymerases II, IV and V subunit 12"/>
    <property type="match status" value="1"/>
</dbReference>
<dbReference type="PANTHER" id="PTHR12056">
    <property type="entry name" value="DNA-DIRECTED RNA POLYMERASES I, II, AND III"/>
    <property type="match status" value="1"/>
</dbReference>
<dbReference type="AlphaFoldDB" id="A0A1Y5HXK2"/>
<dbReference type="InterPro" id="IPR029040">
    <property type="entry name" value="RPABC4/Spt4"/>
</dbReference>
<dbReference type="GO" id="GO:0008270">
    <property type="term" value="F:zinc ion binding"/>
    <property type="evidence" value="ECO:0007669"/>
    <property type="project" value="InterPro"/>
</dbReference>
<comment type="similarity">
    <text evidence="5">Belongs to the archaeal Rpo12/eukaryotic RPC10 RNA polymerase subunit family.</text>
</comment>
<keyword evidence="2" id="KW-0479">Metal-binding</keyword>
<keyword evidence="4" id="KW-0539">Nucleus</keyword>